<sequence length="391" mass="42037">MIGPVLTQDVALHLESSPQDDSPSFSVIIPVKRGLKKPPMVGCVLPYLAKAATLLACVSLTYLLLSCGIAIRRASWRPSRLLSSDLDERCAGPEGGSDIEEGETAAPPAPVIGADSGEGTPQSEEPLYMEMRSLKLGDSGLPEEEEDVYVDMASLAPPGAGSARQEDEDIYVDMGGFASQGGESSQQGNQEEPIYVNMGPFGPQLEGSGIQSASRTNTSLPSGVGSSVIDSIKRATSNWPMFLGAAGEESEMEHKDIPRVPFSWPPAQKAKERRKPPQRNPRRGFVWGADTSTESHYMDYTEVAKVMEKNKRGGASDWREASRARDQQRFRGMGLIKPEEVLAQMQQEGGSASLPSEGASTVGEDSRASRVGFYEVISGSALLMSLRCSFM</sequence>
<organism evidence="2 3">
    <name type="scientific">Eimeria necatrix</name>
    <dbReference type="NCBI Taxonomy" id="51315"/>
    <lineage>
        <taxon>Eukaryota</taxon>
        <taxon>Sar</taxon>
        <taxon>Alveolata</taxon>
        <taxon>Apicomplexa</taxon>
        <taxon>Conoidasida</taxon>
        <taxon>Coccidia</taxon>
        <taxon>Eucoccidiorida</taxon>
        <taxon>Eimeriorina</taxon>
        <taxon>Eimeriidae</taxon>
        <taxon>Eimeria</taxon>
    </lineage>
</organism>
<keyword evidence="3" id="KW-1185">Reference proteome</keyword>
<feature type="region of interest" description="Disordered" evidence="1">
    <location>
        <begin position="87"/>
        <end position="124"/>
    </location>
</feature>
<feature type="region of interest" description="Disordered" evidence="1">
    <location>
        <begin position="250"/>
        <end position="287"/>
    </location>
</feature>
<evidence type="ECO:0000313" key="3">
    <source>
        <dbReference type="Proteomes" id="UP000030754"/>
    </source>
</evidence>
<reference evidence="2" key="2">
    <citation type="submission" date="2013-10" db="EMBL/GenBank/DDBJ databases">
        <authorList>
            <person name="Aslett M."/>
        </authorList>
    </citation>
    <scope>NUCLEOTIDE SEQUENCE [LARGE SCALE GENOMIC DNA]</scope>
    <source>
        <strain evidence="2">Houghton</strain>
    </source>
</reference>
<evidence type="ECO:0000256" key="1">
    <source>
        <dbReference type="SAM" id="MobiDB-lite"/>
    </source>
</evidence>
<evidence type="ECO:0000313" key="2">
    <source>
        <dbReference type="EMBL" id="CDJ66355.1"/>
    </source>
</evidence>
<feature type="region of interest" description="Disordered" evidence="1">
    <location>
        <begin position="346"/>
        <end position="365"/>
    </location>
</feature>
<feature type="compositionally biased region" description="Low complexity" evidence="1">
    <location>
        <begin position="180"/>
        <end position="192"/>
    </location>
</feature>
<dbReference type="OrthoDB" id="10363254at2759"/>
<feature type="compositionally biased region" description="Polar residues" evidence="1">
    <location>
        <begin position="209"/>
        <end position="226"/>
    </location>
</feature>
<feature type="region of interest" description="Disordered" evidence="1">
    <location>
        <begin position="178"/>
        <end position="226"/>
    </location>
</feature>
<name>U6MXB1_9EIME</name>
<dbReference type="VEuPathDB" id="ToxoDB:ENH_00019260"/>
<dbReference type="AlphaFoldDB" id="U6MXB1"/>
<feature type="compositionally biased region" description="Basic residues" evidence="1">
    <location>
        <begin position="271"/>
        <end position="282"/>
    </location>
</feature>
<dbReference type="RefSeq" id="XP_013434823.1">
    <property type="nucleotide sequence ID" value="XM_013579369.1"/>
</dbReference>
<reference evidence="2" key="1">
    <citation type="submission" date="2013-10" db="EMBL/GenBank/DDBJ databases">
        <title>Genomic analysis of the causative agents of coccidiosis in chickens.</title>
        <authorList>
            <person name="Reid A.J."/>
            <person name="Blake D."/>
            <person name="Billington K."/>
            <person name="Browne H."/>
            <person name="Dunn M."/>
            <person name="Hung S."/>
            <person name="Kawahara F."/>
            <person name="Miranda-Saavedra D."/>
            <person name="Mourier T."/>
            <person name="Nagra H."/>
            <person name="Otto T.D."/>
            <person name="Rawlings N."/>
            <person name="Sanchez A."/>
            <person name="Sanders M."/>
            <person name="Subramaniam C."/>
            <person name="Tay Y."/>
            <person name="Dear P."/>
            <person name="Doerig C."/>
            <person name="Gruber A."/>
            <person name="Parkinson J."/>
            <person name="Shirley M."/>
            <person name="Wan K.L."/>
            <person name="Berriman M."/>
            <person name="Tomley F."/>
            <person name="Pain A."/>
        </authorList>
    </citation>
    <scope>NUCLEOTIDE SEQUENCE [LARGE SCALE GENOMIC DNA]</scope>
    <source>
        <strain evidence="2">Houghton</strain>
    </source>
</reference>
<protein>
    <submittedName>
        <fullName evidence="2">Uncharacterized protein</fullName>
    </submittedName>
</protein>
<gene>
    <name evidence="2" type="ORF">ENH_00019260</name>
</gene>
<proteinExistence type="predicted"/>
<accession>U6MXB1</accession>
<dbReference type="GeneID" id="25472099"/>
<dbReference type="Proteomes" id="UP000030754">
    <property type="component" value="Unassembled WGS sequence"/>
</dbReference>
<dbReference type="EMBL" id="HG723559">
    <property type="protein sequence ID" value="CDJ66355.1"/>
    <property type="molecule type" value="Genomic_DNA"/>
</dbReference>